<evidence type="ECO:0000313" key="4">
    <source>
        <dbReference type="EMBL" id="GFG39359.1"/>
    </source>
</evidence>
<dbReference type="GO" id="GO:0008017">
    <property type="term" value="F:microtubule binding"/>
    <property type="evidence" value="ECO:0007669"/>
    <property type="project" value="TreeGrafter"/>
</dbReference>
<protein>
    <recommendedName>
        <fullName evidence="3">BRISC complex subunit FAM175B helical domain-containing protein</fullName>
    </recommendedName>
</protein>
<gene>
    <name evidence="4" type="ORF">Cfor_08312</name>
</gene>
<dbReference type="AlphaFoldDB" id="A0A6L2Q3G3"/>
<sequence>MAANVYVSVSGPALSFLLYENVKSPSDQEGFLLGAVVSHITDIISDSQIRGEKTETLISVNSLMPIPSTVTFYNGIGKVNHVKLKEFLKEKEKEVVGWYSFRRNSILSPHLREKLLHKELCSSLSHLSSEHFTMCLLNTSVSTPGSTHVFNHKFIRYRHRMFEALPVQIHNLGEAPQSEYKLVPSTACMSDSFNSIISSLRAGHERISDASLVCNIQRALQQHLQNLINDIEHSERRITELEKEVNALRLLPGPISNEEIPSAGNNSNSSSSTNPSVSVDNVVPAKITKSQGSHHAGVESNHLKVAAKEEVVGDNSSDAFAFVTEMKIQMSQPQNATSAPSVERFSVSSNKHSVEHGRGIGRGTRRSPQSKTADASDNSAKVRHSSQSQALDTASSTAVQGALLNMNNVNAKPRGNAQSVKRSGASSSSVVTKSSAVSQVIPMKTTSTSGSPSISDSQKC</sequence>
<dbReference type="GO" id="GO:0090307">
    <property type="term" value="P:mitotic spindle assembly"/>
    <property type="evidence" value="ECO:0007669"/>
    <property type="project" value="TreeGrafter"/>
</dbReference>
<feature type="compositionally biased region" description="Polar residues" evidence="2">
    <location>
        <begin position="366"/>
        <end position="396"/>
    </location>
</feature>
<feature type="compositionally biased region" description="Polar residues" evidence="2">
    <location>
        <begin position="331"/>
        <end position="351"/>
    </location>
</feature>
<evidence type="ECO:0000313" key="5">
    <source>
        <dbReference type="Proteomes" id="UP000502823"/>
    </source>
</evidence>
<keyword evidence="5" id="KW-1185">Reference proteome</keyword>
<evidence type="ECO:0000256" key="1">
    <source>
        <dbReference type="SAM" id="Coils"/>
    </source>
</evidence>
<accession>A0A6L2Q3G3</accession>
<feature type="domain" description="BRISC complex subunit FAM175B helical" evidence="3">
    <location>
        <begin position="191"/>
        <end position="249"/>
    </location>
</feature>
<dbReference type="CDD" id="cd23525">
    <property type="entry name" value="Abraxas_2_insects"/>
    <property type="match status" value="1"/>
</dbReference>
<dbReference type="PANTHER" id="PTHR31728">
    <property type="entry name" value="ABRAXAS FAMILY MEMBER"/>
    <property type="match status" value="1"/>
</dbReference>
<reference evidence="5" key="1">
    <citation type="submission" date="2020-01" db="EMBL/GenBank/DDBJ databases">
        <title>Draft genome sequence of the Termite Coptotermes fromosanus.</title>
        <authorList>
            <person name="Itakura S."/>
            <person name="Yosikawa Y."/>
            <person name="Umezawa K."/>
        </authorList>
    </citation>
    <scope>NUCLEOTIDE SEQUENCE [LARGE SCALE GENOMIC DNA]</scope>
</reference>
<dbReference type="Pfam" id="PF21125">
    <property type="entry name" value="MPN_2A_DUB_like"/>
    <property type="match status" value="1"/>
</dbReference>
<feature type="compositionally biased region" description="Low complexity" evidence="2">
    <location>
        <begin position="265"/>
        <end position="279"/>
    </location>
</feature>
<organism evidence="4 5">
    <name type="scientific">Coptotermes formosanus</name>
    <name type="common">Formosan subterranean termite</name>
    <dbReference type="NCBI Taxonomy" id="36987"/>
    <lineage>
        <taxon>Eukaryota</taxon>
        <taxon>Metazoa</taxon>
        <taxon>Ecdysozoa</taxon>
        <taxon>Arthropoda</taxon>
        <taxon>Hexapoda</taxon>
        <taxon>Insecta</taxon>
        <taxon>Pterygota</taxon>
        <taxon>Neoptera</taxon>
        <taxon>Polyneoptera</taxon>
        <taxon>Dictyoptera</taxon>
        <taxon>Blattodea</taxon>
        <taxon>Blattoidea</taxon>
        <taxon>Termitoidae</taxon>
        <taxon>Rhinotermitidae</taxon>
        <taxon>Coptotermes</taxon>
    </lineage>
</organism>
<dbReference type="GO" id="GO:0031593">
    <property type="term" value="F:polyubiquitin modification-dependent protein binding"/>
    <property type="evidence" value="ECO:0007669"/>
    <property type="project" value="TreeGrafter"/>
</dbReference>
<dbReference type="Proteomes" id="UP000502823">
    <property type="component" value="Unassembled WGS sequence"/>
</dbReference>
<dbReference type="GO" id="GO:0008608">
    <property type="term" value="P:attachment of spindle microtubules to kinetochore"/>
    <property type="evidence" value="ECO:0007669"/>
    <property type="project" value="TreeGrafter"/>
</dbReference>
<comment type="caution">
    <text evidence="4">The sequence shown here is derived from an EMBL/GenBank/DDBJ whole genome shotgun (WGS) entry which is preliminary data.</text>
</comment>
<dbReference type="EMBL" id="BLKM01000898">
    <property type="protein sequence ID" value="GFG39359.1"/>
    <property type="molecule type" value="Genomic_DNA"/>
</dbReference>
<evidence type="ECO:0000256" key="2">
    <source>
        <dbReference type="SAM" id="MobiDB-lite"/>
    </source>
</evidence>
<name>A0A6L2Q3G3_COPFO</name>
<feature type="compositionally biased region" description="Low complexity" evidence="2">
    <location>
        <begin position="418"/>
        <end position="460"/>
    </location>
</feature>
<dbReference type="InterPro" id="IPR055064">
    <property type="entry name" value="BRISC_FAM175B_helical"/>
</dbReference>
<evidence type="ECO:0000259" key="3">
    <source>
        <dbReference type="Pfam" id="PF22299"/>
    </source>
</evidence>
<dbReference type="GO" id="GO:0070536">
    <property type="term" value="P:protein K63-linked deubiquitination"/>
    <property type="evidence" value="ECO:0007669"/>
    <property type="project" value="TreeGrafter"/>
</dbReference>
<dbReference type="PANTHER" id="PTHR31728:SF5">
    <property type="entry name" value="OS07G0540200 PROTEIN"/>
    <property type="match status" value="1"/>
</dbReference>
<dbReference type="InterPro" id="IPR023238">
    <property type="entry name" value="FAM175"/>
</dbReference>
<dbReference type="GO" id="GO:0005634">
    <property type="term" value="C:nucleus"/>
    <property type="evidence" value="ECO:0007669"/>
    <property type="project" value="TreeGrafter"/>
</dbReference>
<dbReference type="OrthoDB" id="6358435at2759"/>
<keyword evidence="1" id="KW-0175">Coiled coil</keyword>
<dbReference type="PRINTS" id="PR02051">
    <property type="entry name" value="PROTEINF175"/>
</dbReference>
<feature type="region of interest" description="Disordered" evidence="2">
    <location>
        <begin position="254"/>
        <end position="279"/>
    </location>
</feature>
<dbReference type="Pfam" id="PF22299">
    <property type="entry name" value="BRISC_FAM175B_helical"/>
    <property type="match status" value="1"/>
</dbReference>
<feature type="coiled-coil region" evidence="1">
    <location>
        <begin position="217"/>
        <end position="251"/>
    </location>
</feature>
<dbReference type="InParanoid" id="A0A6L2Q3G3"/>
<feature type="region of interest" description="Disordered" evidence="2">
    <location>
        <begin position="331"/>
        <end position="396"/>
    </location>
</feature>
<proteinExistence type="predicted"/>
<feature type="region of interest" description="Disordered" evidence="2">
    <location>
        <begin position="408"/>
        <end position="460"/>
    </location>
</feature>